<dbReference type="RefSeq" id="WP_129719704.1">
    <property type="nucleotide sequence ID" value="NZ_LR214951.1"/>
</dbReference>
<dbReference type="InterPro" id="IPR008007">
    <property type="entry name" value="Peptidase_M42"/>
</dbReference>
<feature type="binding site" evidence="8">
    <location>
        <position position="238"/>
    </location>
    <ligand>
        <name>Zn(2+)</name>
        <dbReference type="ChEBI" id="CHEBI:29105"/>
        <label>1</label>
    </ligand>
</feature>
<evidence type="ECO:0000256" key="2">
    <source>
        <dbReference type="ARBA" id="ARBA00022438"/>
    </source>
</evidence>
<evidence type="ECO:0000313" key="10">
    <source>
        <dbReference type="Proteomes" id="UP000289440"/>
    </source>
</evidence>
<feature type="binding site" evidence="8">
    <location>
        <position position="183"/>
    </location>
    <ligand>
        <name>Zn(2+)</name>
        <dbReference type="ChEBI" id="CHEBI:29105"/>
        <label>1</label>
    </ligand>
</feature>
<keyword evidence="2 9" id="KW-0031">Aminopeptidase</keyword>
<keyword evidence="5 9" id="KW-0378">Hydrolase</keyword>
<evidence type="ECO:0000256" key="7">
    <source>
        <dbReference type="PIRSR" id="PIRSR001123-1"/>
    </source>
</evidence>
<dbReference type="SUPFAM" id="SSF101821">
    <property type="entry name" value="Aminopeptidase/glucanase lid domain"/>
    <property type="match status" value="1"/>
</dbReference>
<accession>A0A449A518</accession>
<gene>
    <name evidence="9" type="primary">ysdC_1</name>
    <name evidence="9" type="ORF">NCTC10166_00271</name>
</gene>
<keyword evidence="4 8" id="KW-0479">Metal-binding</keyword>
<dbReference type="GO" id="GO:0046872">
    <property type="term" value="F:metal ion binding"/>
    <property type="evidence" value="ECO:0007669"/>
    <property type="project" value="UniProtKB-UniRule"/>
</dbReference>
<dbReference type="PANTHER" id="PTHR32481">
    <property type="entry name" value="AMINOPEPTIDASE"/>
    <property type="match status" value="1"/>
</dbReference>
<reference evidence="9 10" key="1">
    <citation type="submission" date="2019-01" db="EMBL/GenBank/DDBJ databases">
        <authorList>
            <consortium name="Pathogen Informatics"/>
        </authorList>
    </citation>
    <scope>NUCLEOTIDE SEQUENCE [LARGE SCALE GENOMIC DNA]</scope>
    <source>
        <strain evidence="9 10">NCTC10166</strain>
    </source>
</reference>
<dbReference type="SUPFAM" id="SSF53187">
    <property type="entry name" value="Zn-dependent exopeptidases"/>
    <property type="match status" value="1"/>
</dbReference>
<dbReference type="OrthoDB" id="9772053at2"/>
<evidence type="ECO:0000256" key="3">
    <source>
        <dbReference type="ARBA" id="ARBA00022670"/>
    </source>
</evidence>
<proteinExistence type="inferred from homology"/>
<dbReference type="EC" id="3.4.11.-" evidence="9"/>
<evidence type="ECO:0000256" key="6">
    <source>
        <dbReference type="PIRNR" id="PIRNR001123"/>
    </source>
</evidence>
<dbReference type="Pfam" id="PF05343">
    <property type="entry name" value="Peptidase_M42"/>
    <property type="match status" value="1"/>
</dbReference>
<sequence length="359" mass="39668">MINKENIFLRLKEYMEIHGISGHEEEVVKALKKNTENANVEFKRDGLGSLIITKKNHSKGPKILLAAHMDEVGFSVLDINDNGQILVVSVGGVWPLVFIGTKAKIITSTNKEFYGIFGHTSIHILEAEKRTKAPTIKDMYVDFGFKNKEEALEQGIQPGDRIYVYGETLRLFNPDLVAGKAMDNRAGVAVLDFVVNALKDEKLPNVPYFVGTVQEEVGTRGAKVLANSIEVDVAIVIDTGASHDTPNAMKGIPAVNKGVAITIMDFETIMHTKLVNAFFDIAKKHNIPIYKYVAQGGGTDAAELQYGKNGVPTISISIPQRYLHSPIGVASLHDIESCIKLITEFYKVFDQKYLENIKH</sequence>
<comment type="similarity">
    <text evidence="1 6">Belongs to the peptidase M42 family.</text>
</comment>
<evidence type="ECO:0000256" key="5">
    <source>
        <dbReference type="ARBA" id="ARBA00022801"/>
    </source>
</evidence>
<evidence type="ECO:0000313" key="9">
    <source>
        <dbReference type="EMBL" id="VEU59304.1"/>
    </source>
</evidence>
<dbReference type="Gene3D" id="3.40.630.10">
    <property type="entry name" value="Zn peptidases"/>
    <property type="match status" value="1"/>
</dbReference>
<protein>
    <submittedName>
        <fullName evidence="9">Aminopeptidase ysdC</fullName>
        <ecNumber evidence="9">3.4.11.-</ecNumber>
    </submittedName>
</protein>
<dbReference type="InterPro" id="IPR023367">
    <property type="entry name" value="Peptidase_M42_dom2"/>
</dbReference>
<comment type="cofactor">
    <cofactor evidence="8">
        <name>a divalent metal cation</name>
        <dbReference type="ChEBI" id="CHEBI:60240"/>
    </cofactor>
    <text evidence="8">Binds 2 divalent metal cations per subunit.</text>
</comment>
<dbReference type="Proteomes" id="UP000289440">
    <property type="component" value="Chromosome"/>
</dbReference>
<dbReference type="KEGG" id="mnu:NCTC10166_00271"/>
<dbReference type="PANTHER" id="PTHR32481:SF0">
    <property type="entry name" value="AMINOPEPTIDASE YPDE-RELATED"/>
    <property type="match status" value="1"/>
</dbReference>
<dbReference type="PIRSF" id="PIRSF001123">
    <property type="entry name" value="PepA_GA"/>
    <property type="match status" value="1"/>
</dbReference>
<dbReference type="GO" id="GO:0006508">
    <property type="term" value="P:proteolysis"/>
    <property type="evidence" value="ECO:0007669"/>
    <property type="project" value="UniProtKB-KW"/>
</dbReference>
<feature type="binding site" evidence="8">
    <location>
        <position position="68"/>
    </location>
    <ligand>
        <name>Zn(2+)</name>
        <dbReference type="ChEBI" id="CHEBI:29105"/>
        <label>1</label>
    </ligand>
</feature>
<evidence type="ECO:0000256" key="8">
    <source>
        <dbReference type="PIRSR" id="PIRSR001123-2"/>
    </source>
</evidence>
<keyword evidence="10" id="KW-1185">Reference proteome</keyword>
<keyword evidence="3" id="KW-0645">Protease</keyword>
<organism evidence="9 10">
    <name type="scientific">Mesomycoplasma neurolyticum</name>
    <dbReference type="NCBI Taxonomy" id="2120"/>
    <lineage>
        <taxon>Bacteria</taxon>
        <taxon>Bacillati</taxon>
        <taxon>Mycoplasmatota</taxon>
        <taxon>Mycoplasmoidales</taxon>
        <taxon>Metamycoplasmataceae</taxon>
        <taxon>Mesomycoplasma</taxon>
    </lineage>
</organism>
<dbReference type="CDD" id="cd05656">
    <property type="entry name" value="M42_Frv"/>
    <property type="match status" value="1"/>
</dbReference>
<evidence type="ECO:0000256" key="1">
    <source>
        <dbReference type="ARBA" id="ARBA00006272"/>
    </source>
</evidence>
<feature type="active site" description="Proton acceptor" evidence="7">
    <location>
        <position position="215"/>
    </location>
</feature>
<dbReference type="GO" id="GO:0004177">
    <property type="term" value="F:aminopeptidase activity"/>
    <property type="evidence" value="ECO:0007669"/>
    <property type="project" value="UniProtKB-UniRule"/>
</dbReference>
<dbReference type="Gene3D" id="2.40.30.40">
    <property type="entry name" value="Peptidase M42, domain 2"/>
    <property type="match status" value="1"/>
</dbReference>
<name>A0A449A518_9BACT</name>
<feature type="binding site" evidence="8">
    <location>
        <position position="216"/>
    </location>
    <ligand>
        <name>Zn(2+)</name>
        <dbReference type="ChEBI" id="CHEBI:29105"/>
        <label>2</label>
    </ligand>
</feature>
<dbReference type="AlphaFoldDB" id="A0A449A518"/>
<evidence type="ECO:0000256" key="4">
    <source>
        <dbReference type="ARBA" id="ARBA00022723"/>
    </source>
</evidence>
<feature type="binding site" evidence="8">
    <location>
        <position position="183"/>
    </location>
    <ligand>
        <name>Zn(2+)</name>
        <dbReference type="ChEBI" id="CHEBI:29105"/>
        <label>2</label>
    </ligand>
</feature>
<dbReference type="EMBL" id="LR214951">
    <property type="protein sequence ID" value="VEU59304.1"/>
    <property type="molecule type" value="Genomic_DNA"/>
</dbReference>
<feature type="binding site" evidence="8">
    <location>
        <position position="324"/>
    </location>
    <ligand>
        <name>Zn(2+)</name>
        <dbReference type="ChEBI" id="CHEBI:29105"/>
        <label>2</label>
    </ligand>
</feature>
<dbReference type="InterPro" id="IPR051464">
    <property type="entry name" value="Peptidase_M42_aminopept"/>
</dbReference>